<dbReference type="GO" id="GO:0004144">
    <property type="term" value="F:diacylglycerol O-acyltransferase activity"/>
    <property type="evidence" value="ECO:0007669"/>
    <property type="project" value="UniProtKB-EC"/>
</dbReference>
<dbReference type="CDD" id="cd07987">
    <property type="entry name" value="LPLAT_MGAT-like"/>
    <property type="match status" value="1"/>
</dbReference>
<keyword evidence="10" id="KW-0256">Endoplasmic reticulum</keyword>
<comment type="pathway">
    <text evidence="2">Glycerolipid metabolism; triacylglycerol biosynthesis.</text>
</comment>
<evidence type="ECO:0000256" key="9">
    <source>
        <dbReference type="ARBA" id="ARBA00022798"/>
    </source>
</evidence>
<evidence type="ECO:0000256" key="10">
    <source>
        <dbReference type="ARBA" id="ARBA00022824"/>
    </source>
</evidence>
<evidence type="ECO:0000256" key="14">
    <source>
        <dbReference type="ARBA" id="ARBA00023315"/>
    </source>
</evidence>
<dbReference type="OrthoDB" id="264532at2759"/>
<keyword evidence="14" id="KW-0012">Acyltransferase</keyword>
<organism evidence="16 19">
    <name type="scientific">Adineta steineri</name>
    <dbReference type="NCBI Taxonomy" id="433720"/>
    <lineage>
        <taxon>Eukaryota</taxon>
        <taxon>Metazoa</taxon>
        <taxon>Spiralia</taxon>
        <taxon>Gnathifera</taxon>
        <taxon>Rotifera</taxon>
        <taxon>Eurotatoria</taxon>
        <taxon>Bdelloidea</taxon>
        <taxon>Adinetida</taxon>
        <taxon>Adinetidae</taxon>
        <taxon>Adineta</taxon>
    </lineage>
</organism>
<evidence type="ECO:0000256" key="3">
    <source>
        <dbReference type="ARBA" id="ARBA00005189"/>
    </source>
</evidence>
<sequence>MHHCCFFDRLPAEILHDLFAYFWSHEIIFTFSNISDHVDAVLLAYNTYQLNFRSIQKDHFDLICKRIRSEQIISLVLSDENDTPAQSELFFSRLQIEQFSQLQTLTLINIEGESLKWIFPNLYKLNLLRSFTFLDFLITEHPYQYQTTEMQSLIYESFAQIVPRLNRIHLTNGTFLPSMPFPYLRHLNLEKCSINDLKTLFQHSNQLRSFSLCLDMHNSSTFDQISFPVQLIRLHLEIENRIISIDEMEYLLLNLPYLQYLQLELLGLQDLFDGDRWQSFTENLIIFNFKFNAHYNLNRNVLESYRTSYWIEEKHWFVGYNNNSIFSIPHFAPNYIDMCQDLIFDSTGSDSTLPYSRVKTISFGRNEVRPDYYLTHINTLKILSPLSISFLTSFIDLNQIKYLSLSSLDDILTYVPLKETMPQLRELSIHMSVDIDTINRIGNYRFEQIHKLEIRICGQYNEYITEKLIFLFPNVHHLICTPETNPKEVMYRCVNGFKYLLNASFSLRISSNIERDFEFITRQSRCSTKDNFICQVCHPLKRELIFSVHWWFGKQSSSFFTRYCSIQPKYHWHRIRYYWLKFMDKLLPKCFPYILCIVIIYSVSIWIIKISLSDRLAVMEDPYVDQSYQGRDIVDLLICDCAREHVKLIKTEDLDPNRNYIFGYHPHGTATVGAGINFLTEATHFSTLFPSIRPHLMGLHTNFFCPFLRELFLSLGECSVSRESCQYFLNGSSGQGNAVVIVTGGMKELYLTEYQRMIFYLKKRKGFIRLALENGVSLVPVITFGENEHYRHYKNWISNRWIWGRSIVGCLPLRHPVTTVVGKPIHVNQIIDPSQTDIDQLHDQYLQATEQLYNTNKANYGFENVKLEII</sequence>
<name>A0A814FC98_9BILA</name>
<keyword evidence="11 15" id="KW-1133">Transmembrane helix</keyword>
<evidence type="ECO:0000256" key="15">
    <source>
        <dbReference type="SAM" id="Phobius"/>
    </source>
</evidence>
<comment type="similarity">
    <text evidence="4">Belongs to the diacylglycerol acyltransferase family.</text>
</comment>
<dbReference type="Proteomes" id="UP000663877">
    <property type="component" value="Unassembled WGS sequence"/>
</dbReference>
<dbReference type="EMBL" id="CAJNOM010000438">
    <property type="protein sequence ID" value="CAF1438473.1"/>
    <property type="molecule type" value="Genomic_DNA"/>
</dbReference>
<evidence type="ECO:0000256" key="4">
    <source>
        <dbReference type="ARBA" id="ARBA00005420"/>
    </source>
</evidence>
<dbReference type="EMBL" id="CAJNOI010000063">
    <property type="protein sequence ID" value="CAF0979737.1"/>
    <property type="molecule type" value="Genomic_DNA"/>
</dbReference>
<dbReference type="InterPro" id="IPR007130">
    <property type="entry name" value="DAGAT"/>
</dbReference>
<comment type="pathway">
    <text evidence="3">Lipid metabolism.</text>
</comment>
<gene>
    <name evidence="16" type="ORF">BJG266_LOCUS14802</name>
    <name evidence="17" type="ORF">QVE165_LOCUS39449</name>
</gene>
<comment type="subcellular location">
    <subcellularLocation>
        <location evidence="1">Endoplasmic reticulum membrane</location>
        <topology evidence="1">Multi-pass membrane protein</topology>
    </subcellularLocation>
</comment>
<dbReference type="Proteomes" id="UP000663832">
    <property type="component" value="Unassembled WGS sequence"/>
</dbReference>
<keyword evidence="6" id="KW-0444">Lipid biosynthesis</keyword>
<keyword evidence="13 15" id="KW-0472">Membrane</keyword>
<evidence type="ECO:0000256" key="13">
    <source>
        <dbReference type="ARBA" id="ARBA00023136"/>
    </source>
</evidence>
<protein>
    <recommendedName>
        <fullName evidence="5">diacylglycerol O-acyltransferase</fullName>
        <ecNumber evidence="5">2.3.1.20</ecNumber>
    </recommendedName>
</protein>
<keyword evidence="9" id="KW-0319">Glycerol metabolism</keyword>
<evidence type="ECO:0000256" key="8">
    <source>
        <dbReference type="ARBA" id="ARBA00022692"/>
    </source>
</evidence>
<dbReference type="PANTHER" id="PTHR12317">
    <property type="entry name" value="DIACYLGLYCEROL O-ACYLTRANSFERASE"/>
    <property type="match status" value="1"/>
</dbReference>
<dbReference type="GO" id="GO:0006071">
    <property type="term" value="P:glycerol metabolic process"/>
    <property type="evidence" value="ECO:0007669"/>
    <property type="project" value="UniProtKB-KW"/>
</dbReference>
<dbReference type="AlphaFoldDB" id="A0A814FC98"/>
<keyword evidence="12" id="KW-0443">Lipid metabolism</keyword>
<accession>A0A814FC98</accession>
<proteinExistence type="inferred from homology"/>
<dbReference type="GO" id="GO:0005789">
    <property type="term" value="C:endoplasmic reticulum membrane"/>
    <property type="evidence" value="ECO:0007669"/>
    <property type="project" value="UniProtKB-SubCell"/>
</dbReference>
<evidence type="ECO:0000313" key="19">
    <source>
        <dbReference type="Proteomes" id="UP000663877"/>
    </source>
</evidence>
<evidence type="ECO:0000313" key="16">
    <source>
        <dbReference type="EMBL" id="CAF0979737.1"/>
    </source>
</evidence>
<dbReference type="SUPFAM" id="SSF52047">
    <property type="entry name" value="RNI-like"/>
    <property type="match status" value="1"/>
</dbReference>
<dbReference type="PANTHER" id="PTHR12317:SF0">
    <property type="entry name" value="ACYLTRANSFERASE"/>
    <property type="match status" value="1"/>
</dbReference>
<reference evidence="16" key="1">
    <citation type="submission" date="2021-02" db="EMBL/GenBank/DDBJ databases">
        <authorList>
            <person name="Nowell W R."/>
        </authorList>
    </citation>
    <scope>NUCLEOTIDE SEQUENCE</scope>
</reference>
<evidence type="ECO:0000256" key="7">
    <source>
        <dbReference type="ARBA" id="ARBA00022679"/>
    </source>
</evidence>
<evidence type="ECO:0000256" key="2">
    <source>
        <dbReference type="ARBA" id="ARBA00004771"/>
    </source>
</evidence>
<comment type="caution">
    <text evidence="16">The sequence shown here is derived from an EMBL/GenBank/DDBJ whole genome shotgun (WGS) entry which is preliminary data.</text>
</comment>
<evidence type="ECO:0000313" key="18">
    <source>
        <dbReference type="Proteomes" id="UP000663832"/>
    </source>
</evidence>
<evidence type="ECO:0000256" key="6">
    <source>
        <dbReference type="ARBA" id="ARBA00022516"/>
    </source>
</evidence>
<evidence type="ECO:0000256" key="5">
    <source>
        <dbReference type="ARBA" id="ARBA00013244"/>
    </source>
</evidence>
<dbReference type="Pfam" id="PF03982">
    <property type="entry name" value="DAGAT"/>
    <property type="match status" value="1"/>
</dbReference>
<keyword evidence="18" id="KW-1185">Reference proteome</keyword>
<evidence type="ECO:0000256" key="11">
    <source>
        <dbReference type="ARBA" id="ARBA00022989"/>
    </source>
</evidence>
<dbReference type="GO" id="GO:0019432">
    <property type="term" value="P:triglyceride biosynthetic process"/>
    <property type="evidence" value="ECO:0007669"/>
    <property type="project" value="TreeGrafter"/>
</dbReference>
<feature type="transmembrane region" description="Helical" evidence="15">
    <location>
        <begin position="591"/>
        <end position="612"/>
    </location>
</feature>
<evidence type="ECO:0000256" key="1">
    <source>
        <dbReference type="ARBA" id="ARBA00004477"/>
    </source>
</evidence>
<evidence type="ECO:0000256" key="12">
    <source>
        <dbReference type="ARBA" id="ARBA00023098"/>
    </source>
</evidence>
<evidence type="ECO:0000313" key="17">
    <source>
        <dbReference type="EMBL" id="CAF1438473.1"/>
    </source>
</evidence>
<dbReference type="EC" id="2.3.1.20" evidence="5"/>
<keyword evidence="7" id="KW-0808">Transferase</keyword>
<keyword evidence="8 15" id="KW-0812">Transmembrane</keyword>